<comment type="caution">
    <text evidence="2">The sequence shown here is derived from an EMBL/GenBank/DDBJ whole genome shotgun (WGS) entry which is preliminary data.</text>
</comment>
<dbReference type="Gramene" id="OE9A024558T1">
    <property type="protein sequence ID" value="OE9A024558C1"/>
    <property type="gene ID" value="OE9A024558"/>
</dbReference>
<accession>A0A8S0V268</accession>
<organism evidence="2 3">
    <name type="scientific">Olea europaea subsp. europaea</name>
    <dbReference type="NCBI Taxonomy" id="158383"/>
    <lineage>
        <taxon>Eukaryota</taxon>
        <taxon>Viridiplantae</taxon>
        <taxon>Streptophyta</taxon>
        <taxon>Embryophyta</taxon>
        <taxon>Tracheophyta</taxon>
        <taxon>Spermatophyta</taxon>
        <taxon>Magnoliopsida</taxon>
        <taxon>eudicotyledons</taxon>
        <taxon>Gunneridae</taxon>
        <taxon>Pentapetalae</taxon>
        <taxon>asterids</taxon>
        <taxon>lamiids</taxon>
        <taxon>Lamiales</taxon>
        <taxon>Oleaceae</taxon>
        <taxon>Oleeae</taxon>
        <taxon>Olea</taxon>
    </lineage>
</organism>
<feature type="compositionally biased region" description="Polar residues" evidence="1">
    <location>
        <begin position="1"/>
        <end position="11"/>
    </location>
</feature>
<evidence type="ECO:0000313" key="2">
    <source>
        <dbReference type="EMBL" id="CAA3025064.1"/>
    </source>
</evidence>
<dbReference type="Proteomes" id="UP000594638">
    <property type="component" value="Unassembled WGS sequence"/>
</dbReference>
<dbReference type="EMBL" id="CACTIH010009124">
    <property type="protein sequence ID" value="CAA3025064.1"/>
    <property type="molecule type" value="Genomic_DNA"/>
</dbReference>
<dbReference type="AlphaFoldDB" id="A0A8S0V268"/>
<keyword evidence="3" id="KW-1185">Reference proteome</keyword>
<protein>
    <submittedName>
        <fullName evidence="2">Uncharacterized protein</fullName>
    </submittedName>
</protein>
<reference evidence="2 3" key="1">
    <citation type="submission" date="2019-12" db="EMBL/GenBank/DDBJ databases">
        <authorList>
            <person name="Alioto T."/>
            <person name="Alioto T."/>
            <person name="Gomez Garrido J."/>
        </authorList>
    </citation>
    <scope>NUCLEOTIDE SEQUENCE [LARGE SCALE GENOMIC DNA]</scope>
</reference>
<sequence length="110" mass="11966">MEQLSPPNSSLDLPDAMNGLIKPGNGSPTQRNIAVRDCELGLSVLDAYLVVIDGGAELLFVGDRTLVFSTKDYYVRNGSPLCTAVLLPKEDSWVGREGDKEKERRGSKNV</sequence>
<name>A0A8S0V268_OLEEU</name>
<proteinExistence type="predicted"/>
<gene>
    <name evidence="2" type="ORF">OLEA9_A024558</name>
</gene>
<evidence type="ECO:0000313" key="3">
    <source>
        <dbReference type="Proteomes" id="UP000594638"/>
    </source>
</evidence>
<evidence type="ECO:0000256" key="1">
    <source>
        <dbReference type="SAM" id="MobiDB-lite"/>
    </source>
</evidence>
<feature type="region of interest" description="Disordered" evidence="1">
    <location>
        <begin position="1"/>
        <end position="29"/>
    </location>
</feature>